<reference evidence="7 8" key="1">
    <citation type="journal article" date="2018" name="Biotechnol. Adv.">
        <title>Improved genomic resources and new bioinformatic workflow for the carcinogenic parasite Clonorchis sinensis: Biotechnological implications.</title>
        <authorList>
            <person name="Wang D."/>
            <person name="Korhonen P.K."/>
            <person name="Gasser R.B."/>
            <person name="Young N.D."/>
        </authorList>
    </citation>
    <scope>NUCLEOTIDE SEQUENCE [LARGE SCALE GENOMIC DNA]</scope>
    <source>
        <strain evidence="7">Cs-k2</strain>
    </source>
</reference>
<comment type="similarity">
    <text evidence="2">Belongs to the Mediator complex subunit 27 family.</text>
</comment>
<dbReference type="GO" id="GO:0006357">
    <property type="term" value="P:regulation of transcription by RNA polymerase II"/>
    <property type="evidence" value="ECO:0007669"/>
    <property type="project" value="TreeGrafter"/>
</dbReference>
<organism evidence="7 8">
    <name type="scientific">Clonorchis sinensis</name>
    <name type="common">Chinese liver fluke</name>
    <dbReference type="NCBI Taxonomy" id="79923"/>
    <lineage>
        <taxon>Eukaryota</taxon>
        <taxon>Metazoa</taxon>
        <taxon>Spiralia</taxon>
        <taxon>Lophotrochozoa</taxon>
        <taxon>Platyhelminthes</taxon>
        <taxon>Trematoda</taxon>
        <taxon>Digenea</taxon>
        <taxon>Opisthorchiida</taxon>
        <taxon>Opisthorchiata</taxon>
        <taxon>Opisthorchiidae</taxon>
        <taxon>Clonorchis</taxon>
    </lineage>
</organism>
<dbReference type="InterPro" id="IPR021627">
    <property type="entry name" value="Mediator_Med27"/>
</dbReference>
<evidence type="ECO:0000256" key="3">
    <source>
        <dbReference type="ARBA" id="ARBA00023015"/>
    </source>
</evidence>
<evidence type="ECO:0000256" key="4">
    <source>
        <dbReference type="ARBA" id="ARBA00023163"/>
    </source>
</evidence>
<protein>
    <recommendedName>
        <fullName evidence="9">Mediator of RNA polymerase II transcription subunit 27</fullName>
    </recommendedName>
</protein>
<sequence length="565" mass="62697">MTMYFGLLITIPVQFILFSGVPRLDSRIAPRASYRRSAWANRWSVIGARCWPSFFVVLHTLIGRTSMSTGVSETAPLNVNPNIPPFALPQTLMASSSLLQTSVSKLAQESLKEVKRLRVLVTRLLVAVDSTTEDTSEEDAYQGPDVDGEGKRGGTTRFGLVPSPTVTTSDNKFPYSVSRPICSGRNKELTEPMHLHKTVLQISDALDTLDQLASLMHTARMNTRMGELGLHQALSFLTTVDQLEFGGIPSSAELGDSTDPNVSVEQEPRRTSWLLDRSDAERWSNRYWERTHTILGGLLTCSVFRRSHLNSDLKRHRLDATTTRDVRADLEHLLNDIHAACPKLTITLVDGGFNLNVAHVRVADVLQCFVTFRRLHPERIIVRGLTEPMVIKLAAATGPNLTDTEQEMPSNSIEELLSKCDLSGATKDTLLSLIGPDRSPKTASDARGRRSGGAASYGRPVLTTQIGIQQLDLVTPSRFALFQRITTLAQCAILHFSNDYQPPSAVRGLFHWLHSYHDLFTTPCGRCGQLLGQDVSLPVWRSYPQLRKDDSRSIVPQHEHCQAVT</sequence>
<evidence type="ECO:0000313" key="7">
    <source>
        <dbReference type="EMBL" id="KAG5447346.1"/>
    </source>
</evidence>
<comment type="caution">
    <text evidence="7">The sequence shown here is derived from an EMBL/GenBank/DDBJ whole genome shotgun (WGS) entry which is preliminary data.</text>
</comment>
<dbReference type="Pfam" id="PF11571">
    <property type="entry name" value="Med27"/>
    <property type="match status" value="1"/>
</dbReference>
<evidence type="ECO:0000313" key="8">
    <source>
        <dbReference type="Proteomes" id="UP000286415"/>
    </source>
</evidence>
<dbReference type="OrthoDB" id="1868004at2759"/>
<feature type="compositionally biased region" description="Basic and acidic residues" evidence="6">
    <location>
        <begin position="438"/>
        <end position="448"/>
    </location>
</feature>
<keyword evidence="8" id="KW-1185">Reference proteome</keyword>
<comment type="subcellular location">
    <subcellularLocation>
        <location evidence="1">Nucleus</location>
    </subcellularLocation>
</comment>
<evidence type="ECO:0000256" key="5">
    <source>
        <dbReference type="ARBA" id="ARBA00023242"/>
    </source>
</evidence>
<proteinExistence type="inferred from homology"/>
<keyword evidence="4" id="KW-0804">Transcription</keyword>
<dbReference type="GO" id="GO:0016592">
    <property type="term" value="C:mediator complex"/>
    <property type="evidence" value="ECO:0007669"/>
    <property type="project" value="InterPro"/>
</dbReference>
<accession>A0A8T1MES6</accession>
<dbReference type="PANTHER" id="PTHR13130">
    <property type="entry name" value="34 KDA TRANSCRIPTIONAL CO-ACTIVATOR-RELATED"/>
    <property type="match status" value="1"/>
</dbReference>
<reference evidence="7 8" key="2">
    <citation type="journal article" date="2021" name="Genomics">
        <title>High-quality reference genome for Clonorchis sinensis.</title>
        <authorList>
            <person name="Young N.D."/>
            <person name="Stroehlein A.J."/>
            <person name="Kinkar L."/>
            <person name="Wang T."/>
            <person name="Sohn W.M."/>
            <person name="Chang B.C.H."/>
            <person name="Kaur P."/>
            <person name="Weisz D."/>
            <person name="Dudchenko O."/>
            <person name="Aiden E.L."/>
            <person name="Korhonen P.K."/>
            <person name="Gasser R.B."/>
        </authorList>
    </citation>
    <scope>NUCLEOTIDE SEQUENCE [LARGE SCALE GENOMIC DNA]</scope>
    <source>
        <strain evidence="7">Cs-k2</strain>
    </source>
</reference>
<evidence type="ECO:0000256" key="1">
    <source>
        <dbReference type="ARBA" id="ARBA00004123"/>
    </source>
</evidence>
<evidence type="ECO:0000256" key="2">
    <source>
        <dbReference type="ARBA" id="ARBA00008048"/>
    </source>
</evidence>
<keyword evidence="3" id="KW-0805">Transcription regulation</keyword>
<dbReference type="GO" id="GO:0003713">
    <property type="term" value="F:transcription coactivator activity"/>
    <property type="evidence" value="ECO:0007669"/>
    <property type="project" value="TreeGrafter"/>
</dbReference>
<feature type="region of interest" description="Disordered" evidence="6">
    <location>
        <begin position="434"/>
        <end position="456"/>
    </location>
</feature>
<evidence type="ECO:0000256" key="6">
    <source>
        <dbReference type="SAM" id="MobiDB-lite"/>
    </source>
</evidence>
<dbReference type="PANTHER" id="PTHR13130:SF4">
    <property type="entry name" value="MEDIATOR OF RNA POLYMERASE II TRANSCRIPTION SUBUNIT 27"/>
    <property type="match status" value="1"/>
</dbReference>
<dbReference type="AlphaFoldDB" id="A0A8T1MES6"/>
<feature type="region of interest" description="Disordered" evidence="6">
    <location>
        <begin position="132"/>
        <end position="165"/>
    </location>
</feature>
<evidence type="ECO:0008006" key="9">
    <source>
        <dbReference type="Google" id="ProtNLM"/>
    </source>
</evidence>
<gene>
    <name evidence="7" type="ORF">CSKR_114314</name>
</gene>
<dbReference type="Proteomes" id="UP000286415">
    <property type="component" value="Unassembled WGS sequence"/>
</dbReference>
<dbReference type="EMBL" id="NIRI02000042">
    <property type="protein sequence ID" value="KAG5447346.1"/>
    <property type="molecule type" value="Genomic_DNA"/>
</dbReference>
<keyword evidence="5" id="KW-0539">Nucleus</keyword>
<name>A0A8T1MES6_CLOSI</name>